<keyword evidence="15 17" id="KW-0472">Membrane</keyword>
<evidence type="ECO:0000256" key="13">
    <source>
        <dbReference type="ARBA" id="ARBA00023075"/>
    </source>
</evidence>
<feature type="transmembrane region" description="Helical" evidence="17">
    <location>
        <begin position="57"/>
        <end position="78"/>
    </location>
</feature>
<keyword evidence="5" id="KW-0813">Transport</keyword>
<dbReference type="PANTHER" id="PTHR46552">
    <property type="entry name" value="NADH-UBIQUINONE OXIDOREDUCTASE CHAIN 2"/>
    <property type="match status" value="1"/>
</dbReference>
<evidence type="ECO:0000256" key="6">
    <source>
        <dbReference type="ARBA" id="ARBA00022660"/>
    </source>
</evidence>
<evidence type="ECO:0000256" key="14">
    <source>
        <dbReference type="ARBA" id="ARBA00023128"/>
    </source>
</evidence>
<organism evidence="19">
    <name type="scientific">Colochirus quadrangularis</name>
    <dbReference type="NCBI Taxonomy" id="1980634"/>
    <lineage>
        <taxon>Eukaryota</taxon>
        <taxon>Metazoa</taxon>
        <taxon>Echinodermata</taxon>
        <taxon>Eleutherozoa</taxon>
        <taxon>Echinozoa</taxon>
        <taxon>Holothuroidea</taxon>
        <taxon>Dendrochirotacea</taxon>
        <taxon>Dendrochirotida</taxon>
        <taxon>Cucumariidae</taxon>
        <taxon>Colochirus</taxon>
    </lineage>
</organism>
<dbReference type="GO" id="GO:0005743">
    <property type="term" value="C:mitochondrial inner membrane"/>
    <property type="evidence" value="ECO:0007669"/>
    <property type="project" value="UniProtKB-SubCell"/>
</dbReference>
<keyword evidence="6 17" id="KW-0679">Respiratory chain</keyword>
<evidence type="ECO:0000256" key="2">
    <source>
        <dbReference type="ARBA" id="ARBA00007012"/>
    </source>
</evidence>
<comment type="function">
    <text evidence="17">Core subunit of the mitochondrial membrane respiratory chain NADH dehydrogenase (Complex I) which catalyzes electron transfer from NADH through the respiratory chain, using ubiquinone as an electron acceptor. Essential for the catalytic activity and assembly of complex I.</text>
</comment>
<evidence type="ECO:0000256" key="5">
    <source>
        <dbReference type="ARBA" id="ARBA00022448"/>
    </source>
</evidence>
<keyword evidence="10 17" id="KW-0249">Electron transport</keyword>
<keyword evidence="14 17" id="KW-0496">Mitochondrion</keyword>
<dbReference type="GO" id="GO:0006120">
    <property type="term" value="P:mitochondrial electron transport, NADH to ubiquinone"/>
    <property type="evidence" value="ECO:0007669"/>
    <property type="project" value="InterPro"/>
</dbReference>
<keyword evidence="13 17" id="KW-0830">Ubiquinone</keyword>
<feature type="domain" description="NADH:quinone oxidoreductase/Mrp antiporter transmembrane" evidence="18">
    <location>
        <begin position="23"/>
        <end position="288"/>
    </location>
</feature>
<feature type="transmembrane region" description="Helical" evidence="17">
    <location>
        <begin position="323"/>
        <end position="347"/>
    </location>
</feature>
<reference evidence="19" key="1">
    <citation type="submission" date="2020-11" db="EMBL/GenBank/DDBJ databases">
        <title>Complete Mitochondrial Genome of Colochirus quadrangularis.</title>
        <authorList>
            <person name="Huang W."/>
        </authorList>
    </citation>
    <scope>NUCLEOTIDE SEQUENCE</scope>
    <source>
        <strain evidence="19">Haishen</strain>
    </source>
</reference>
<evidence type="ECO:0000256" key="17">
    <source>
        <dbReference type="RuleBase" id="RU003403"/>
    </source>
</evidence>
<comment type="subcellular location">
    <subcellularLocation>
        <location evidence="1 17">Mitochondrion inner membrane</location>
        <topology evidence="1 17">Multi-pass membrane protein</topology>
    </subcellularLocation>
</comment>
<evidence type="ECO:0000256" key="9">
    <source>
        <dbReference type="ARBA" id="ARBA00022967"/>
    </source>
</evidence>
<evidence type="ECO:0000256" key="10">
    <source>
        <dbReference type="ARBA" id="ARBA00022982"/>
    </source>
</evidence>
<evidence type="ECO:0000256" key="4">
    <source>
        <dbReference type="ARBA" id="ARBA00021008"/>
    </source>
</evidence>
<feature type="transmembrane region" description="Helical" evidence="17">
    <location>
        <begin position="267"/>
        <end position="294"/>
    </location>
</feature>
<gene>
    <name evidence="19" type="primary">ND2</name>
</gene>
<dbReference type="PANTHER" id="PTHR46552:SF1">
    <property type="entry name" value="NADH-UBIQUINONE OXIDOREDUCTASE CHAIN 2"/>
    <property type="match status" value="1"/>
</dbReference>
<keyword evidence="8 17" id="KW-0999">Mitochondrion inner membrane</keyword>
<dbReference type="InterPro" id="IPR003917">
    <property type="entry name" value="NADH_UbQ_OxRdtase_chain2"/>
</dbReference>
<dbReference type="InterPro" id="IPR001750">
    <property type="entry name" value="ND/Mrp_TM"/>
</dbReference>
<dbReference type="EC" id="7.1.1.2" evidence="3 17"/>
<comment type="similarity">
    <text evidence="2 17">Belongs to the complex I subunit 2 family.</text>
</comment>
<keyword evidence="7 17" id="KW-0812">Transmembrane</keyword>
<keyword evidence="12 17" id="KW-0520">NAD</keyword>
<proteinExistence type="inferred from homology"/>
<keyword evidence="9 17" id="KW-1278">Translocase</keyword>
<evidence type="ECO:0000313" key="19">
    <source>
        <dbReference type="EMBL" id="QQY85572.1"/>
    </source>
</evidence>
<evidence type="ECO:0000256" key="7">
    <source>
        <dbReference type="ARBA" id="ARBA00022692"/>
    </source>
</evidence>
<dbReference type="GO" id="GO:0008137">
    <property type="term" value="F:NADH dehydrogenase (ubiquinone) activity"/>
    <property type="evidence" value="ECO:0007669"/>
    <property type="project" value="UniProtKB-EC"/>
</dbReference>
<evidence type="ECO:0000256" key="3">
    <source>
        <dbReference type="ARBA" id="ARBA00012944"/>
    </source>
</evidence>
<evidence type="ECO:0000259" key="18">
    <source>
        <dbReference type="Pfam" id="PF00361"/>
    </source>
</evidence>
<evidence type="ECO:0000256" key="11">
    <source>
        <dbReference type="ARBA" id="ARBA00022989"/>
    </source>
</evidence>
<feature type="transmembrane region" description="Helical" evidence="17">
    <location>
        <begin position="203"/>
        <end position="221"/>
    </location>
</feature>
<geneLocation type="mitochondrion" evidence="19"/>
<evidence type="ECO:0000256" key="12">
    <source>
        <dbReference type="ARBA" id="ARBA00023027"/>
    </source>
</evidence>
<dbReference type="AlphaFoldDB" id="A0A7U1ARH0"/>
<feature type="transmembrane region" description="Helical" evidence="17">
    <location>
        <begin position="128"/>
        <end position="148"/>
    </location>
</feature>
<dbReference type="PRINTS" id="PR01436">
    <property type="entry name" value="NADHDHGNASE2"/>
</dbReference>
<feature type="transmembrane region" description="Helical" evidence="17">
    <location>
        <begin position="154"/>
        <end position="172"/>
    </location>
</feature>
<dbReference type="InterPro" id="IPR050175">
    <property type="entry name" value="Complex_I_Subunit_2"/>
</dbReference>
<dbReference type="Pfam" id="PF00361">
    <property type="entry name" value="Proton_antipo_M"/>
    <property type="match status" value="1"/>
</dbReference>
<evidence type="ECO:0000256" key="1">
    <source>
        <dbReference type="ARBA" id="ARBA00004448"/>
    </source>
</evidence>
<name>A0A7U1ARH0_9ECHN</name>
<protein>
    <recommendedName>
        <fullName evidence="4 17">NADH-ubiquinone oxidoreductase chain 2</fullName>
        <ecNumber evidence="3 17">7.1.1.2</ecNumber>
    </recommendedName>
</protein>
<evidence type="ECO:0000256" key="8">
    <source>
        <dbReference type="ARBA" id="ARBA00022792"/>
    </source>
</evidence>
<keyword evidence="11 17" id="KW-1133">Transmembrane helix</keyword>
<dbReference type="EMBL" id="MW218895">
    <property type="protein sequence ID" value="QQY85572.1"/>
    <property type="molecule type" value="Genomic_DNA"/>
</dbReference>
<feature type="transmembrane region" description="Helical" evidence="17">
    <location>
        <begin position="98"/>
        <end position="116"/>
    </location>
</feature>
<comment type="catalytic activity">
    <reaction evidence="16 17">
        <text>a ubiquinone + NADH + 5 H(+)(in) = a ubiquinol + NAD(+) + 4 H(+)(out)</text>
        <dbReference type="Rhea" id="RHEA:29091"/>
        <dbReference type="Rhea" id="RHEA-COMP:9565"/>
        <dbReference type="Rhea" id="RHEA-COMP:9566"/>
        <dbReference type="ChEBI" id="CHEBI:15378"/>
        <dbReference type="ChEBI" id="CHEBI:16389"/>
        <dbReference type="ChEBI" id="CHEBI:17976"/>
        <dbReference type="ChEBI" id="CHEBI:57540"/>
        <dbReference type="ChEBI" id="CHEBI:57945"/>
        <dbReference type="EC" id="7.1.1.2"/>
    </reaction>
</comment>
<sequence>MNNIILWFLSLSLISGTTIVILSNHWFSIWIGLELSTISVIPLLNTNNTPRSNEATLKYFLIQAFSASILLIGATLNLWLSNSWNVNDMLNPPICNTIILSAIIIKLGIAPGHFWFPDIISGIPFLNSTIIACWQKIAPFFILSLINLNSPNEITLFSATISILIGGWGGLNQTSIRKILAYSSIGQLGWITATSFYSPETALALLTFYLLINTSIFLMCHNSNIPYISNLNKTNIIPTSSILIPLTLFSIGGLPPFGGFINKLIPFNILIINNNLIIIPLLILGSLLSLFYYIRIIINTNLIIFPNNSINIILLNTELSNTLNIIISILTPLSIIGIFLIPIISIFS</sequence>
<evidence type="ECO:0000256" key="16">
    <source>
        <dbReference type="ARBA" id="ARBA00049551"/>
    </source>
</evidence>
<feature type="transmembrane region" description="Helical" evidence="17">
    <location>
        <begin position="242"/>
        <end position="261"/>
    </location>
</feature>
<accession>A0A7U1ARH0</accession>
<evidence type="ECO:0000256" key="15">
    <source>
        <dbReference type="ARBA" id="ARBA00023136"/>
    </source>
</evidence>